<organism evidence="1 2">
    <name type="scientific">Eretmocerus hayati</name>
    <dbReference type="NCBI Taxonomy" id="131215"/>
    <lineage>
        <taxon>Eukaryota</taxon>
        <taxon>Metazoa</taxon>
        <taxon>Ecdysozoa</taxon>
        <taxon>Arthropoda</taxon>
        <taxon>Hexapoda</taxon>
        <taxon>Insecta</taxon>
        <taxon>Pterygota</taxon>
        <taxon>Neoptera</taxon>
        <taxon>Endopterygota</taxon>
        <taxon>Hymenoptera</taxon>
        <taxon>Apocrita</taxon>
        <taxon>Proctotrupomorpha</taxon>
        <taxon>Chalcidoidea</taxon>
        <taxon>Aphelinidae</taxon>
        <taxon>Aphelininae</taxon>
        <taxon>Eretmocerus</taxon>
    </lineage>
</organism>
<gene>
    <name evidence="1" type="ORF">QAD02_024414</name>
</gene>
<sequence length="112" mass="13423">MVLTEIVLPTNFSRTLCATCLFQMGLKHAYFLSRTVFVKNNQVEAACRTLNRILAKDGILDQFRRTRYYEKPTKVRRRVNYQRCKAIYDEDMDRRIQFMMRKNRTDPYPGCL</sequence>
<accession>A0ACC2PZA4</accession>
<evidence type="ECO:0000313" key="2">
    <source>
        <dbReference type="Proteomes" id="UP001239111"/>
    </source>
</evidence>
<evidence type="ECO:0000313" key="1">
    <source>
        <dbReference type="EMBL" id="KAJ8688619.1"/>
    </source>
</evidence>
<proteinExistence type="predicted"/>
<dbReference type="EMBL" id="CM056741">
    <property type="protein sequence ID" value="KAJ8688619.1"/>
    <property type="molecule type" value="Genomic_DNA"/>
</dbReference>
<dbReference type="Proteomes" id="UP001239111">
    <property type="component" value="Chromosome 1"/>
</dbReference>
<name>A0ACC2PZA4_9HYME</name>
<reference evidence="1" key="1">
    <citation type="submission" date="2023-04" db="EMBL/GenBank/DDBJ databases">
        <title>A chromosome-level genome assembly of the parasitoid wasp Eretmocerus hayati.</title>
        <authorList>
            <person name="Zhong Y."/>
            <person name="Liu S."/>
            <person name="Liu Y."/>
        </authorList>
    </citation>
    <scope>NUCLEOTIDE SEQUENCE</scope>
    <source>
        <strain evidence="1">ZJU_SS_LIU_2023</strain>
    </source>
</reference>
<protein>
    <submittedName>
        <fullName evidence="1">Uncharacterized protein</fullName>
    </submittedName>
</protein>
<keyword evidence="2" id="KW-1185">Reference proteome</keyword>
<comment type="caution">
    <text evidence="1">The sequence shown here is derived from an EMBL/GenBank/DDBJ whole genome shotgun (WGS) entry which is preliminary data.</text>
</comment>